<dbReference type="RefSeq" id="XP_009223263.1">
    <property type="nucleotide sequence ID" value="XM_009224999.1"/>
</dbReference>
<evidence type="ECO:0000313" key="8">
    <source>
        <dbReference type="EMBL" id="EJT77263.1"/>
    </source>
</evidence>
<protein>
    <recommendedName>
        <fullName evidence="11">Integral membrane protein</fullName>
    </recommendedName>
</protein>
<keyword evidence="10" id="KW-1185">Reference proteome</keyword>
<dbReference type="PANTHER" id="PTHR42038">
    <property type="match status" value="1"/>
</dbReference>
<organism evidence="8">
    <name type="scientific">Gaeumannomyces tritici (strain R3-111a-1)</name>
    <name type="common">Wheat and barley take-all root rot fungus</name>
    <name type="synonym">Gaeumannomyces graminis var. tritici</name>
    <dbReference type="NCBI Taxonomy" id="644352"/>
    <lineage>
        <taxon>Eukaryota</taxon>
        <taxon>Fungi</taxon>
        <taxon>Dikarya</taxon>
        <taxon>Ascomycota</taxon>
        <taxon>Pezizomycotina</taxon>
        <taxon>Sordariomycetes</taxon>
        <taxon>Sordariomycetidae</taxon>
        <taxon>Magnaporthales</taxon>
        <taxon>Magnaporthaceae</taxon>
        <taxon>Gaeumannomyces</taxon>
    </lineage>
</organism>
<dbReference type="AlphaFoldDB" id="J3P0X9"/>
<dbReference type="GO" id="GO:0016829">
    <property type="term" value="F:lyase activity"/>
    <property type="evidence" value="ECO:0007669"/>
    <property type="project" value="InterPro"/>
</dbReference>
<evidence type="ECO:0000313" key="9">
    <source>
        <dbReference type="EnsemblFungi" id="EJT77263"/>
    </source>
</evidence>
<dbReference type="GO" id="GO:0016020">
    <property type="term" value="C:membrane"/>
    <property type="evidence" value="ECO:0007669"/>
    <property type="project" value="UniProtKB-SubCell"/>
</dbReference>
<dbReference type="EnsemblFungi" id="EJT77263">
    <property type="protein sequence ID" value="EJT77263"/>
    <property type="gene ID" value="GGTG_07175"/>
</dbReference>
<name>J3P0X9_GAET3</name>
<evidence type="ECO:0000256" key="6">
    <source>
        <dbReference type="ARBA" id="ARBA00023136"/>
    </source>
</evidence>
<reference evidence="9" key="4">
    <citation type="journal article" date="2015" name="G3 (Bethesda)">
        <title>Genome sequences of three phytopathogenic species of the Magnaporthaceae family of fungi.</title>
        <authorList>
            <person name="Okagaki L.H."/>
            <person name="Nunes C.C."/>
            <person name="Sailsbery J."/>
            <person name="Clay B."/>
            <person name="Brown D."/>
            <person name="John T."/>
            <person name="Oh Y."/>
            <person name="Young N."/>
            <person name="Fitzgerald M."/>
            <person name="Haas B.J."/>
            <person name="Zeng Q."/>
            <person name="Young S."/>
            <person name="Adiconis X."/>
            <person name="Fan L."/>
            <person name="Levin J.Z."/>
            <person name="Mitchell T.K."/>
            <person name="Okubara P.A."/>
            <person name="Farman M.L."/>
            <person name="Kohn L.M."/>
            <person name="Birren B."/>
            <person name="Ma L.-J."/>
            <person name="Dean R.A."/>
        </authorList>
    </citation>
    <scope>NUCLEOTIDE SEQUENCE</scope>
    <source>
        <strain evidence="9">R3-111a-1</strain>
    </source>
</reference>
<dbReference type="InterPro" id="IPR039020">
    <property type="entry name" value="PaxB-like"/>
</dbReference>
<keyword evidence="5 7" id="KW-1133">Transmembrane helix</keyword>
<feature type="transmembrane region" description="Helical" evidence="7">
    <location>
        <begin position="196"/>
        <end position="217"/>
    </location>
</feature>
<dbReference type="eggNOG" id="ENOG502RZ5S">
    <property type="taxonomic scope" value="Eukaryota"/>
</dbReference>
<feature type="transmembrane region" description="Helical" evidence="7">
    <location>
        <begin position="14"/>
        <end position="37"/>
    </location>
</feature>
<comment type="pathway">
    <text evidence="2">Secondary metabolite biosynthesis.</text>
</comment>
<evidence type="ECO:0000256" key="5">
    <source>
        <dbReference type="ARBA" id="ARBA00022989"/>
    </source>
</evidence>
<dbReference type="Pfam" id="PF25129">
    <property type="entry name" value="Pyr4-TMTC"/>
    <property type="match status" value="1"/>
</dbReference>
<evidence type="ECO:0008006" key="11">
    <source>
        <dbReference type="Google" id="ProtNLM"/>
    </source>
</evidence>
<dbReference type="OrthoDB" id="5294024at2759"/>
<evidence type="ECO:0000256" key="2">
    <source>
        <dbReference type="ARBA" id="ARBA00005179"/>
    </source>
</evidence>
<reference evidence="8" key="3">
    <citation type="submission" date="2010-09" db="EMBL/GenBank/DDBJ databases">
        <title>Annotation of Gaeumannomyces graminis var. tritici R3-111a-1.</title>
        <authorList>
            <consortium name="The Broad Institute Genome Sequencing Platform"/>
            <person name="Ma L.-J."/>
            <person name="Dead R."/>
            <person name="Young S.K."/>
            <person name="Zeng Q."/>
            <person name="Gargeya S."/>
            <person name="Fitzgerald M."/>
            <person name="Haas B."/>
            <person name="Abouelleil A."/>
            <person name="Alvarado L."/>
            <person name="Arachchi H.M."/>
            <person name="Berlin A."/>
            <person name="Brown A."/>
            <person name="Chapman S.B."/>
            <person name="Chen Z."/>
            <person name="Dunbar C."/>
            <person name="Freedman E."/>
            <person name="Gearin G."/>
            <person name="Gellesch M."/>
            <person name="Goldberg J."/>
            <person name="Griggs A."/>
            <person name="Gujja S."/>
            <person name="Heiman D."/>
            <person name="Howarth C."/>
            <person name="Larson L."/>
            <person name="Lui A."/>
            <person name="MacDonald P.J.P."/>
            <person name="Mehta T."/>
            <person name="Montmayeur A."/>
            <person name="Murphy C."/>
            <person name="Neiman D."/>
            <person name="Pearson M."/>
            <person name="Priest M."/>
            <person name="Roberts A."/>
            <person name="Saif S."/>
            <person name="Shea T."/>
            <person name="Shenoy N."/>
            <person name="Sisk P."/>
            <person name="Stolte C."/>
            <person name="Sykes S."/>
            <person name="Yandava C."/>
            <person name="Wortman J."/>
            <person name="Nusbaum C."/>
            <person name="Birren B."/>
        </authorList>
    </citation>
    <scope>NUCLEOTIDE SEQUENCE</scope>
    <source>
        <strain evidence="8">R3-111a-1</strain>
    </source>
</reference>
<dbReference type="Proteomes" id="UP000006039">
    <property type="component" value="Unassembled WGS sequence"/>
</dbReference>
<accession>J3P0X9</accession>
<keyword evidence="6 7" id="KW-0472">Membrane</keyword>
<sequence>MGTSDIPPPGVPDYVIPVSGHMLSVAGTLWTVSYLLYARESLRSKSYGMPIAALAINFGWEVVNAFYVAEAPLERAVITIWCLIDLGLFYGVVRHGPREWDRGAGGRRTTWVSRNLVGVFGLMVVLSVWANWAFAHWWIENEVVRREGKFYGGKLVADTTEMGYWTACFAQVFLSAASLAQLLVREHSGGVSWAIWATRFTGSVIGLWGAYLWLWFHWPEGHPYVTSEISIFFMAVSCACDAAYAPVLWSVQRTEKVMPDGSKVSGSYVEPDKQSKAL</sequence>
<reference evidence="9" key="5">
    <citation type="submission" date="2018-04" db="UniProtKB">
        <authorList>
            <consortium name="EnsemblFungi"/>
        </authorList>
    </citation>
    <scope>IDENTIFICATION</scope>
    <source>
        <strain evidence="9">R3-111a-1</strain>
    </source>
</reference>
<comment type="similarity">
    <text evidence="3">Belongs to the paxB family.</text>
</comment>
<feature type="transmembrane region" description="Helical" evidence="7">
    <location>
        <begin position="229"/>
        <end position="249"/>
    </location>
</feature>
<proteinExistence type="inferred from homology"/>
<dbReference type="GeneID" id="20347633"/>
<reference evidence="10" key="1">
    <citation type="submission" date="2010-07" db="EMBL/GenBank/DDBJ databases">
        <title>The genome sequence of Gaeumannomyces graminis var. tritici strain R3-111a-1.</title>
        <authorList>
            <consortium name="The Broad Institute Genome Sequencing Platform"/>
            <person name="Ma L.-J."/>
            <person name="Dead R."/>
            <person name="Young S."/>
            <person name="Zeng Q."/>
            <person name="Koehrsen M."/>
            <person name="Alvarado L."/>
            <person name="Berlin A."/>
            <person name="Chapman S.B."/>
            <person name="Chen Z."/>
            <person name="Freedman E."/>
            <person name="Gellesch M."/>
            <person name="Goldberg J."/>
            <person name="Griggs A."/>
            <person name="Gujja S."/>
            <person name="Heilman E.R."/>
            <person name="Heiman D."/>
            <person name="Hepburn T."/>
            <person name="Howarth C."/>
            <person name="Jen D."/>
            <person name="Larson L."/>
            <person name="Mehta T."/>
            <person name="Neiman D."/>
            <person name="Pearson M."/>
            <person name="Roberts A."/>
            <person name="Saif S."/>
            <person name="Shea T."/>
            <person name="Shenoy N."/>
            <person name="Sisk P."/>
            <person name="Stolte C."/>
            <person name="Sykes S."/>
            <person name="Walk T."/>
            <person name="White J."/>
            <person name="Yandava C."/>
            <person name="Haas B."/>
            <person name="Nusbaum C."/>
            <person name="Birren B."/>
        </authorList>
    </citation>
    <scope>NUCLEOTIDE SEQUENCE [LARGE SCALE GENOMIC DNA]</scope>
    <source>
        <strain evidence="10">R3-111a-1</strain>
    </source>
</reference>
<evidence type="ECO:0000256" key="4">
    <source>
        <dbReference type="ARBA" id="ARBA00022692"/>
    </source>
</evidence>
<evidence type="ECO:0000256" key="1">
    <source>
        <dbReference type="ARBA" id="ARBA00004141"/>
    </source>
</evidence>
<evidence type="ECO:0000313" key="10">
    <source>
        <dbReference type="Proteomes" id="UP000006039"/>
    </source>
</evidence>
<reference evidence="8" key="2">
    <citation type="submission" date="2010-07" db="EMBL/GenBank/DDBJ databases">
        <authorList>
            <consortium name="The Broad Institute Genome Sequencing Platform"/>
            <consortium name="Broad Institute Genome Sequencing Center for Infectious Disease"/>
            <person name="Ma L.-J."/>
            <person name="Dead R."/>
            <person name="Young S."/>
            <person name="Zeng Q."/>
            <person name="Koehrsen M."/>
            <person name="Alvarado L."/>
            <person name="Berlin A."/>
            <person name="Chapman S.B."/>
            <person name="Chen Z."/>
            <person name="Freedman E."/>
            <person name="Gellesch M."/>
            <person name="Goldberg J."/>
            <person name="Griggs A."/>
            <person name="Gujja S."/>
            <person name="Heilman E.R."/>
            <person name="Heiman D."/>
            <person name="Hepburn T."/>
            <person name="Howarth C."/>
            <person name="Jen D."/>
            <person name="Larson L."/>
            <person name="Mehta T."/>
            <person name="Neiman D."/>
            <person name="Pearson M."/>
            <person name="Roberts A."/>
            <person name="Saif S."/>
            <person name="Shea T."/>
            <person name="Shenoy N."/>
            <person name="Sisk P."/>
            <person name="Stolte C."/>
            <person name="Sykes S."/>
            <person name="Walk T."/>
            <person name="White J."/>
            <person name="Yandava C."/>
            <person name="Haas B."/>
            <person name="Nusbaum C."/>
            <person name="Birren B."/>
        </authorList>
    </citation>
    <scope>NUCLEOTIDE SEQUENCE</scope>
    <source>
        <strain evidence="8">R3-111a-1</strain>
    </source>
</reference>
<comment type="subcellular location">
    <subcellularLocation>
        <location evidence="1">Membrane</location>
        <topology evidence="1">Multi-pass membrane protein</topology>
    </subcellularLocation>
</comment>
<dbReference type="VEuPathDB" id="FungiDB:GGTG_07175"/>
<dbReference type="STRING" id="644352.J3P0X9"/>
<feature type="transmembrane region" description="Helical" evidence="7">
    <location>
        <begin position="162"/>
        <end position="184"/>
    </location>
</feature>
<dbReference type="EMBL" id="GL385397">
    <property type="protein sequence ID" value="EJT77263.1"/>
    <property type="molecule type" value="Genomic_DNA"/>
</dbReference>
<keyword evidence="4 7" id="KW-0812">Transmembrane</keyword>
<dbReference type="HOGENOM" id="CLU_087059_0_0_1"/>
<evidence type="ECO:0000256" key="3">
    <source>
        <dbReference type="ARBA" id="ARBA00006757"/>
    </source>
</evidence>
<gene>
    <name evidence="9" type="primary">20347633</name>
    <name evidence="8" type="ORF">GGTG_07175</name>
</gene>
<dbReference type="PANTHER" id="PTHR42038:SF2">
    <property type="entry name" value="TERPENE CYCLASE AUSL"/>
    <property type="match status" value="1"/>
</dbReference>
<feature type="transmembrane region" description="Helical" evidence="7">
    <location>
        <begin position="116"/>
        <end position="139"/>
    </location>
</feature>
<evidence type="ECO:0000256" key="7">
    <source>
        <dbReference type="SAM" id="Phobius"/>
    </source>
</evidence>